<name>A0A2U2XAY9_9FLAO</name>
<keyword evidence="13" id="KW-1185">Reference proteome</keyword>
<dbReference type="GO" id="GO:0016020">
    <property type="term" value="C:membrane"/>
    <property type="evidence" value="ECO:0007669"/>
    <property type="project" value="UniProtKB-SubCell"/>
</dbReference>
<organism evidence="12 13">
    <name type="scientific">Brumimicrobium oceani</name>
    <dbReference type="NCBI Taxonomy" id="2100725"/>
    <lineage>
        <taxon>Bacteria</taxon>
        <taxon>Pseudomonadati</taxon>
        <taxon>Bacteroidota</taxon>
        <taxon>Flavobacteriia</taxon>
        <taxon>Flavobacteriales</taxon>
        <taxon>Crocinitomicaceae</taxon>
        <taxon>Brumimicrobium</taxon>
    </lineage>
</organism>
<dbReference type="Gene3D" id="2.130.10.10">
    <property type="entry name" value="YVTN repeat-like/Quinoprotein amine dehydrogenase"/>
    <property type="match status" value="2"/>
</dbReference>
<dbReference type="OrthoDB" id="358279at2"/>
<dbReference type="PROSITE" id="PS50125">
    <property type="entry name" value="GUANYLATE_CYCLASE_2"/>
    <property type="match status" value="1"/>
</dbReference>
<dbReference type="InterPro" id="IPR018297">
    <property type="entry name" value="A/G_cyclase_CS"/>
</dbReference>
<dbReference type="SMART" id="SM00044">
    <property type="entry name" value="CYCc"/>
    <property type="match status" value="1"/>
</dbReference>
<comment type="similarity">
    <text evidence="7">Belongs to the adenylyl cyclase class-4/guanylyl cyclase family.</text>
</comment>
<evidence type="ECO:0000256" key="3">
    <source>
        <dbReference type="ARBA" id="ARBA00022741"/>
    </source>
</evidence>
<gene>
    <name evidence="12" type="ORF">DIT68_12310</name>
</gene>
<evidence type="ECO:0000256" key="4">
    <source>
        <dbReference type="ARBA" id="ARBA00022989"/>
    </source>
</evidence>
<sequence>MNYKLLFKCFLLYVIFLSSYLTVSAQDHIQFKNYTITEGLSQSSVSCIVQDQLGALWLGTQDGINRFNGKNFEVFSGDKGYDISNEYINTSFTDRNENMWFGTYNGLTKYNPHTVKFSSYTIDNNERLDINSITEDAKGNIWIGTAFGRIFNFDTQNNTFKLVDDQTFSSKIIDIRYKRNTLIFVSEFEGVLLTDSKFKNRKVIQPTAKSQNDFIINGFIESPDHEIVIATSEGVLYLDESYSFFKPLNNFFSALKDIKVVDALYLSKEKVLVASENSGLFQLSKDENDSINVINYSADIFQKGAIISNNLSSLFKDNQGVIWITSQRGLSSFNPEFVGFKGVGVSVDLNKGLPSQNIWGFAESENQKYLYIAADHGVSAFDRTNHIYYHYYRRPNNYENLTTLTIKVLSEYELLVGCLDGLFILSIDKNNPKKYSFTKIEHGENVSREFDMTYTLLEYKNEGQYLLGTRAGVALLDLKDKSFRYLFNTEKTKSSIGAGACRLIFKKDANYYVAPSSGALYLIKDENKQLSATKTHEFSALNEVTGDYFSDFLQSSDDVFWFGTMGDGLFKFDAKTNKISQFNKMQGLPNNVVYGIEAIESDPQFIWISTNKGVIALNTKSEAVYTFSETDGLMSNELNSGASFVSKNGEIYFGGIQGFNYVKPSEAFQVNNNIRVYFSGIELENEAIFPKENGILTQSIAFTDHIVIPYKQRSLKLRFFANDLSNPERIEYKYVMSGDDDVEEELGASNELRFTSIAPGIYQLYIYVRNTNGDWTKYPAKLTIEVQRPFWMKWWFYTIIVVFVGLFILYRVRKSIDKERRQQVRLEMKIAERTRELRKMNEKVLQQKGRLVLQTEELERERDKSERLLNNVLPKETASQLKKDGRSAARDFSKVSIMFTDFVGFSKIAETMDAKDLVSILDMHFRKFDSIIDKNDLEKIKTIGDAYMCAGGVPIRNKTNPINTTLAAVQIKYYMLDFKEQQIRLGKPYWQLRIGINTGGVSAGVIGTKRYAYDVWGNAVNRAQRMEQLCEPEKIAVTQDTFDDIEPYFECNKIGKVETKSGVEIMMYEVISIKPELSVDGLGIEPNKSFHKLVNLHHYSKINYYKAERFILAKLKKDLSPKLHYHSFDHSKDVTRQAERIAIGEGITDEDLFLLKSAASFHDAGFIDQYERNEPIGAKMAAEILPSFGYTEAHIERIKELIFVTQVPHKPKNNLEEIICDADLDYLGRDDFHEIADRLRRELREHGKIDSDRKWDEMQVRFLTKHRYFTRTSIETRLDKKRKNLEEIKQKLKEDKYRD</sequence>
<reference evidence="12 13" key="1">
    <citation type="submission" date="2018-05" db="EMBL/GenBank/DDBJ databases">
        <title>Brumimicrobium oceani sp. nov., isolated from coastal sediment.</title>
        <authorList>
            <person name="Kou Y."/>
        </authorList>
    </citation>
    <scope>NUCLEOTIDE SEQUENCE [LARGE SCALE GENOMIC DNA]</scope>
    <source>
        <strain evidence="12 13">C305</strain>
    </source>
</reference>
<feature type="coiled-coil region" evidence="8">
    <location>
        <begin position="823"/>
        <end position="871"/>
    </location>
</feature>
<feature type="signal peptide" evidence="10">
    <location>
        <begin position="1"/>
        <end position="25"/>
    </location>
</feature>
<dbReference type="Gene3D" id="1.10.3210.10">
    <property type="entry name" value="Hypothetical protein af1432"/>
    <property type="match status" value="1"/>
</dbReference>
<dbReference type="InterPro" id="IPR029787">
    <property type="entry name" value="Nucleotide_cyclase"/>
</dbReference>
<dbReference type="Gene3D" id="3.30.70.1230">
    <property type="entry name" value="Nucleotide cyclase"/>
    <property type="match status" value="1"/>
</dbReference>
<keyword evidence="6 7" id="KW-0456">Lyase</keyword>
<dbReference type="PANTHER" id="PTHR11920">
    <property type="entry name" value="GUANYLYL CYCLASE"/>
    <property type="match status" value="1"/>
</dbReference>
<dbReference type="InterPro" id="IPR013783">
    <property type="entry name" value="Ig-like_fold"/>
</dbReference>
<evidence type="ECO:0000256" key="2">
    <source>
        <dbReference type="ARBA" id="ARBA00022692"/>
    </source>
</evidence>
<dbReference type="Pfam" id="PF07494">
    <property type="entry name" value="Reg_prop"/>
    <property type="match status" value="2"/>
</dbReference>
<dbReference type="PROSITE" id="PS00452">
    <property type="entry name" value="GUANYLATE_CYCLASE_1"/>
    <property type="match status" value="1"/>
</dbReference>
<evidence type="ECO:0000256" key="8">
    <source>
        <dbReference type="SAM" id="Coils"/>
    </source>
</evidence>
<keyword evidence="8" id="KW-0175">Coiled coil</keyword>
<dbReference type="InterPro" id="IPR001054">
    <property type="entry name" value="A/G_cyclase"/>
</dbReference>
<feature type="coiled-coil region" evidence="8">
    <location>
        <begin position="1271"/>
        <end position="1298"/>
    </location>
</feature>
<evidence type="ECO:0000256" key="5">
    <source>
        <dbReference type="ARBA" id="ARBA00023136"/>
    </source>
</evidence>
<keyword evidence="5 9" id="KW-0472">Membrane</keyword>
<reference evidence="12 13" key="2">
    <citation type="submission" date="2018-05" db="EMBL/GenBank/DDBJ databases">
        <authorList>
            <person name="Lanie J.A."/>
            <person name="Ng W.-L."/>
            <person name="Kazmierczak K.M."/>
            <person name="Andrzejewski T.M."/>
            <person name="Davidsen T.M."/>
            <person name="Wayne K.J."/>
            <person name="Tettelin H."/>
            <person name="Glass J.I."/>
            <person name="Rusch D."/>
            <person name="Podicherti R."/>
            <person name="Tsui H.-C.T."/>
            <person name="Winkler M.E."/>
        </authorList>
    </citation>
    <scope>NUCLEOTIDE SEQUENCE [LARGE SCALE GENOMIC DNA]</scope>
    <source>
        <strain evidence="12 13">C305</strain>
    </source>
</reference>
<evidence type="ECO:0000313" key="13">
    <source>
        <dbReference type="Proteomes" id="UP000245370"/>
    </source>
</evidence>
<keyword evidence="3" id="KW-0547">Nucleotide-binding</keyword>
<dbReference type="RefSeq" id="WP_109360112.1">
    <property type="nucleotide sequence ID" value="NZ_QFRJ01000010.1"/>
</dbReference>
<comment type="subcellular location">
    <subcellularLocation>
        <location evidence="1">Membrane</location>
    </subcellularLocation>
</comment>
<proteinExistence type="inferred from homology"/>
<evidence type="ECO:0000256" key="10">
    <source>
        <dbReference type="SAM" id="SignalP"/>
    </source>
</evidence>
<keyword evidence="10" id="KW-0732">Signal</keyword>
<dbReference type="SUPFAM" id="SSF109604">
    <property type="entry name" value="HD-domain/PDEase-like"/>
    <property type="match status" value="1"/>
</dbReference>
<evidence type="ECO:0000313" key="12">
    <source>
        <dbReference type="EMBL" id="PWH84920.1"/>
    </source>
</evidence>
<dbReference type="InterPro" id="IPR011110">
    <property type="entry name" value="Reg_prop"/>
</dbReference>
<dbReference type="GO" id="GO:0000166">
    <property type="term" value="F:nucleotide binding"/>
    <property type="evidence" value="ECO:0007669"/>
    <property type="project" value="UniProtKB-KW"/>
</dbReference>
<dbReference type="SUPFAM" id="SSF63829">
    <property type="entry name" value="Calcium-dependent phosphotriesterase"/>
    <property type="match status" value="1"/>
</dbReference>
<dbReference type="Pfam" id="PF00211">
    <property type="entry name" value="Guanylate_cyc"/>
    <property type="match status" value="1"/>
</dbReference>
<dbReference type="SMART" id="SM00471">
    <property type="entry name" value="HDc"/>
    <property type="match status" value="1"/>
</dbReference>
<dbReference type="PANTHER" id="PTHR11920:SF335">
    <property type="entry name" value="GUANYLATE CYCLASE"/>
    <property type="match status" value="1"/>
</dbReference>
<dbReference type="InterPro" id="IPR003607">
    <property type="entry name" value="HD/PDEase_dom"/>
</dbReference>
<dbReference type="Proteomes" id="UP000245370">
    <property type="component" value="Unassembled WGS sequence"/>
</dbReference>
<dbReference type="SUPFAM" id="SSF50998">
    <property type="entry name" value="Quinoprotein alcohol dehydrogenase-like"/>
    <property type="match status" value="1"/>
</dbReference>
<dbReference type="InterPro" id="IPR011047">
    <property type="entry name" value="Quinoprotein_ADH-like_sf"/>
</dbReference>
<evidence type="ECO:0000256" key="1">
    <source>
        <dbReference type="ARBA" id="ARBA00004370"/>
    </source>
</evidence>
<dbReference type="GO" id="GO:0009190">
    <property type="term" value="P:cyclic nucleotide biosynthetic process"/>
    <property type="evidence" value="ECO:0007669"/>
    <property type="project" value="InterPro"/>
</dbReference>
<dbReference type="Pfam" id="PF07495">
    <property type="entry name" value="Y_Y_Y"/>
    <property type="match status" value="1"/>
</dbReference>
<protein>
    <recommendedName>
        <fullName evidence="11">Guanylate cyclase domain-containing protein</fullName>
    </recommendedName>
</protein>
<dbReference type="InterPro" id="IPR015943">
    <property type="entry name" value="WD40/YVTN_repeat-like_dom_sf"/>
</dbReference>
<dbReference type="InterPro" id="IPR011123">
    <property type="entry name" value="Y_Y_Y"/>
</dbReference>
<dbReference type="EMBL" id="QFRJ01000010">
    <property type="protein sequence ID" value="PWH84920.1"/>
    <property type="molecule type" value="Genomic_DNA"/>
</dbReference>
<dbReference type="CDD" id="cd00077">
    <property type="entry name" value="HDc"/>
    <property type="match status" value="1"/>
</dbReference>
<dbReference type="Gene3D" id="2.60.40.10">
    <property type="entry name" value="Immunoglobulins"/>
    <property type="match status" value="1"/>
</dbReference>
<feature type="domain" description="Guanylate cyclase" evidence="11">
    <location>
        <begin position="896"/>
        <end position="1027"/>
    </location>
</feature>
<keyword evidence="2 9" id="KW-0812">Transmembrane</keyword>
<evidence type="ECO:0000256" key="7">
    <source>
        <dbReference type="RuleBase" id="RU000405"/>
    </source>
</evidence>
<dbReference type="InterPro" id="IPR050401">
    <property type="entry name" value="Cyclic_nucleotide_synthase"/>
</dbReference>
<dbReference type="GO" id="GO:0035556">
    <property type="term" value="P:intracellular signal transduction"/>
    <property type="evidence" value="ECO:0007669"/>
    <property type="project" value="InterPro"/>
</dbReference>
<keyword evidence="4 9" id="KW-1133">Transmembrane helix</keyword>
<evidence type="ECO:0000259" key="11">
    <source>
        <dbReference type="PROSITE" id="PS50125"/>
    </source>
</evidence>
<dbReference type="GO" id="GO:0004016">
    <property type="term" value="F:adenylate cyclase activity"/>
    <property type="evidence" value="ECO:0007669"/>
    <property type="project" value="UniProtKB-ARBA"/>
</dbReference>
<accession>A0A2U2XAY9</accession>
<feature type="chain" id="PRO_5015494689" description="Guanylate cyclase domain-containing protein" evidence="10">
    <location>
        <begin position="26"/>
        <end position="1299"/>
    </location>
</feature>
<evidence type="ECO:0000256" key="9">
    <source>
        <dbReference type="SAM" id="Phobius"/>
    </source>
</evidence>
<evidence type="ECO:0000256" key="6">
    <source>
        <dbReference type="ARBA" id="ARBA00023239"/>
    </source>
</evidence>
<dbReference type="CDD" id="cd07302">
    <property type="entry name" value="CHD"/>
    <property type="match status" value="1"/>
</dbReference>
<feature type="transmembrane region" description="Helical" evidence="9">
    <location>
        <begin position="794"/>
        <end position="812"/>
    </location>
</feature>
<dbReference type="SUPFAM" id="SSF55073">
    <property type="entry name" value="Nucleotide cyclase"/>
    <property type="match status" value="1"/>
</dbReference>
<comment type="caution">
    <text evidence="12">The sequence shown here is derived from an EMBL/GenBank/DDBJ whole genome shotgun (WGS) entry which is preliminary data.</text>
</comment>